<keyword evidence="6 8" id="KW-0378">Hydrolase</keyword>
<evidence type="ECO:0000256" key="9">
    <source>
        <dbReference type="PROSITE-ProRule" id="PRU10072"/>
    </source>
</evidence>
<dbReference type="InterPro" id="IPR018085">
    <property type="entry name" value="Ura-DNA_Glyclase_AS"/>
</dbReference>
<dbReference type="GO" id="GO:0005737">
    <property type="term" value="C:cytoplasm"/>
    <property type="evidence" value="ECO:0007669"/>
    <property type="project" value="UniProtKB-SubCell"/>
</dbReference>
<dbReference type="OrthoDB" id="9804372at2"/>
<organism evidence="12 13">
    <name type="scientific">Williamsoniiplasma luminosum</name>
    <dbReference type="NCBI Taxonomy" id="214888"/>
    <lineage>
        <taxon>Bacteria</taxon>
        <taxon>Bacillati</taxon>
        <taxon>Mycoplasmatota</taxon>
        <taxon>Mollicutes</taxon>
        <taxon>Entomoplasmatales</taxon>
        <taxon>Williamsoniiplasma</taxon>
    </lineage>
</organism>
<evidence type="ECO:0000256" key="1">
    <source>
        <dbReference type="ARBA" id="ARBA00001400"/>
    </source>
</evidence>
<dbReference type="InterPro" id="IPR036895">
    <property type="entry name" value="Uracil-DNA_glycosylase-like_sf"/>
</dbReference>
<evidence type="ECO:0000259" key="11">
    <source>
        <dbReference type="SMART" id="SM00986"/>
    </source>
</evidence>
<keyword evidence="8" id="KW-0963">Cytoplasm</keyword>
<dbReference type="Proteomes" id="UP000232063">
    <property type="component" value="Chromosome"/>
</dbReference>
<evidence type="ECO:0000256" key="10">
    <source>
        <dbReference type="RuleBase" id="RU003780"/>
    </source>
</evidence>
<evidence type="ECO:0000256" key="7">
    <source>
        <dbReference type="ARBA" id="ARBA00023204"/>
    </source>
</evidence>
<evidence type="ECO:0000256" key="8">
    <source>
        <dbReference type="HAMAP-Rule" id="MF_00148"/>
    </source>
</evidence>
<feature type="domain" description="Uracil-DNA glycosylase-like" evidence="11">
    <location>
        <begin position="45"/>
        <end position="207"/>
    </location>
</feature>
<comment type="function">
    <text evidence="2 8 10">Excises uracil residues from the DNA which can arise as a result of misincorporation of dUMP residues by DNA polymerase or due to deamination of cytosine.</text>
</comment>
<dbReference type="InterPro" id="IPR002043">
    <property type="entry name" value="UDG_fam1"/>
</dbReference>
<dbReference type="EC" id="3.2.2.27" evidence="4 8"/>
<keyword evidence="13" id="KW-1185">Reference proteome</keyword>
<comment type="subcellular location">
    <subcellularLocation>
        <location evidence="8">Cytoplasm</location>
    </subcellularLocation>
</comment>
<evidence type="ECO:0000313" key="12">
    <source>
        <dbReference type="EMBL" id="ATZ16862.1"/>
    </source>
</evidence>
<dbReference type="PANTHER" id="PTHR11264">
    <property type="entry name" value="URACIL-DNA GLYCOSYLASE"/>
    <property type="match status" value="1"/>
</dbReference>
<reference evidence="12 13" key="1">
    <citation type="submission" date="2017-11" db="EMBL/GenBank/DDBJ databases">
        <title>Genome sequence of Entomoplasma luminosum PIMN-1 (ATCC 49195).</title>
        <authorList>
            <person name="Lo W.-S."/>
            <person name="Gasparich G.E."/>
            <person name="Kuo C.-H."/>
        </authorList>
    </citation>
    <scope>NUCLEOTIDE SEQUENCE [LARGE SCALE GENOMIC DNA]</scope>
    <source>
        <strain evidence="12 13">PIMN-1</strain>
    </source>
</reference>
<gene>
    <name evidence="8 12" type="primary">ung</name>
    <name evidence="12" type="ORF">ELUMI_v1c01360</name>
</gene>
<dbReference type="CDD" id="cd10027">
    <property type="entry name" value="UDG-F1-like"/>
    <property type="match status" value="1"/>
</dbReference>
<dbReference type="GO" id="GO:0097510">
    <property type="term" value="P:base-excision repair, AP site formation via deaminated base removal"/>
    <property type="evidence" value="ECO:0007669"/>
    <property type="project" value="TreeGrafter"/>
</dbReference>
<dbReference type="PROSITE" id="PS00130">
    <property type="entry name" value="U_DNA_GLYCOSYLASE"/>
    <property type="match status" value="1"/>
</dbReference>
<dbReference type="Pfam" id="PF03167">
    <property type="entry name" value="UDG"/>
    <property type="match status" value="1"/>
</dbReference>
<dbReference type="RefSeq" id="WP_025734396.1">
    <property type="nucleotide sequence ID" value="NZ_CP024963.1"/>
</dbReference>
<evidence type="ECO:0000256" key="2">
    <source>
        <dbReference type="ARBA" id="ARBA00002631"/>
    </source>
</evidence>
<dbReference type="HAMAP" id="MF_00148">
    <property type="entry name" value="UDG"/>
    <property type="match status" value="1"/>
</dbReference>
<dbReference type="AlphaFoldDB" id="A0A2K8NSN9"/>
<sequence>MLKEWNEFFEEEKKQLYFQELMAKIEEEKIHNTIYPAEENIFKIFDLIKPDEVKVIIIGQDPYHGKNQANGIAFSTSNAVKTPPSLRNIFKELKADLAIDHFENNDLSGWVKQGVFLINSTLTVSESRPGSHANFGWEKFMNNCLKFLNKNSTIYIYVLFGNWAKKTYNTLKFSSNNIKLEFGHPSPFSYEKFFKGTKPFSKINCELRKLNKTEINWEK</sequence>
<dbReference type="NCBIfam" id="NF003592">
    <property type="entry name" value="PRK05254.1-5"/>
    <property type="match status" value="1"/>
</dbReference>
<dbReference type="SMART" id="SM00986">
    <property type="entry name" value="UDG"/>
    <property type="match status" value="1"/>
</dbReference>
<keyword evidence="7 8" id="KW-0234">DNA repair</keyword>
<dbReference type="GO" id="GO:0004844">
    <property type="term" value="F:uracil DNA N-glycosylase activity"/>
    <property type="evidence" value="ECO:0007669"/>
    <property type="project" value="UniProtKB-UniRule"/>
</dbReference>
<proteinExistence type="inferred from homology"/>
<evidence type="ECO:0000313" key="13">
    <source>
        <dbReference type="Proteomes" id="UP000232063"/>
    </source>
</evidence>
<dbReference type="KEGG" id="elj:ELUMI_v1c01360"/>
<dbReference type="NCBIfam" id="NF003588">
    <property type="entry name" value="PRK05254.1-1"/>
    <property type="match status" value="1"/>
</dbReference>
<evidence type="ECO:0000256" key="6">
    <source>
        <dbReference type="ARBA" id="ARBA00022801"/>
    </source>
</evidence>
<accession>A0A2K8NSN9</accession>
<dbReference type="SUPFAM" id="SSF52141">
    <property type="entry name" value="Uracil-DNA glycosylase-like"/>
    <property type="match status" value="1"/>
</dbReference>
<name>A0A2K8NSN9_9MOLU</name>
<dbReference type="SMART" id="SM00987">
    <property type="entry name" value="UreE_C"/>
    <property type="match status" value="1"/>
</dbReference>
<evidence type="ECO:0000256" key="3">
    <source>
        <dbReference type="ARBA" id="ARBA00008184"/>
    </source>
</evidence>
<dbReference type="InterPro" id="IPR005122">
    <property type="entry name" value="Uracil-DNA_glycosylase-like"/>
</dbReference>
<dbReference type="Gene3D" id="3.40.470.10">
    <property type="entry name" value="Uracil-DNA glycosylase-like domain"/>
    <property type="match status" value="1"/>
</dbReference>
<dbReference type="NCBIfam" id="NF003589">
    <property type="entry name" value="PRK05254.1-2"/>
    <property type="match status" value="1"/>
</dbReference>
<comment type="catalytic activity">
    <reaction evidence="1 8 10">
        <text>Hydrolyzes single-stranded DNA or mismatched double-stranded DNA and polynucleotides, releasing free uracil.</text>
        <dbReference type="EC" id="3.2.2.27"/>
    </reaction>
</comment>
<feature type="active site" description="Proton acceptor" evidence="8 9">
    <location>
        <position position="61"/>
    </location>
</feature>
<protein>
    <recommendedName>
        <fullName evidence="4 8">Uracil-DNA glycosylase</fullName>
        <shortName evidence="8">UDG</shortName>
        <ecNumber evidence="4 8">3.2.2.27</ecNumber>
    </recommendedName>
</protein>
<keyword evidence="5 8" id="KW-0227">DNA damage</keyword>
<dbReference type="PANTHER" id="PTHR11264:SF0">
    <property type="entry name" value="URACIL-DNA GLYCOSYLASE"/>
    <property type="match status" value="1"/>
</dbReference>
<dbReference type="EMBL" id="CP024963">
    <property type="protein sequence ID" value="ATZ16862.1"/>
    <property type="molecule type" value="Genomic_DNA"/>
</dbReference>
<evidence type="ECO:0000256" key="5">
    <source>
        <dbReference type="ARBA" id="ARBA00022763"/>
    </source>
</evidence>
<evidence type="ECO:0000256" key="4">
    <source>
        <dbReference type="ARBA" id="ARBA00012030"/>
    </source>
</evidence>
<dbReference type="NCBIfam" id="TIGR00628">
    <property type="entry name" value="ung"/>
    <property type="match status" value="1"/>
</dbReference>
<comment type="similarity">
    <text evidence="3 8 10">Belongs to the uracil-DNA glycosylase (UDG) superfamily. UNG family.</text>
</comment>